<reference evidence="2 3" key="1">
    <citation type="submission" date="2020-08" db="EMBL/GenBank/DDBJ databases">
        <title>Whole genome shotgun sequence of Actinocatenispora thailandica NBRC 105041.</title>
        <authorList>
            <person name="Komaki H."/>
            <person name="Tamura T."/>
        </authorList>
    </citation>
    <scope>NUCLEOTIDE SEQUENCE [LARGE SCALE GENOMIC DNA]</scope>
    <source>
        <strain evidence="2 3">NBRC 105041</strain>
    </source>
</reference>
<dbReference type="EMBL" id="AP023355">
    <property type="protein sequence ID" value="BCJ33744.1"/>
    <property type="molecule type" value="Genomic_DNA"/>
</dbReference>
<dbReference type="Pfam" id="PF19054">
    <property type="entry name" value="DUF5753"/>
    <property type="match status" value="1"/>
</dbReference>
<proteinExistence type="predicted"/>
<feature type="domain" description="HTH cro/C1-type" evidence="1">
    <location>
        <begin position="19"/>
        <end position="73"/>
    </location>
</feature>
<dbReference type="InterPro" id="IPR043917">
    <property type="entry name" value="DUF5753"/>
</dbReference>
<dbReference type="PROSITE" id="PS50943">
    <property type="entry name" value="HTH_CROC1"/>
    <property type="match status" value="1"/>
</dbReference>
<dbReference type="AlphaFoldDB" id="A0A7R7DL49"/>
<dbReference type="GO" id="GO:0003677">
    <property type="term" value="F:DNA binding"/>
    <property type="evidence" value="ECO:0007669"/>
    <property type="project" value="InterPro"/>
</dbReference>
<dbReference type="InterPro" id="IPR001387">
    <property type="entry name" value="Cro/C1-type_HTH"/>
</dbReference>
<protein>
    <submittedName>
        <fullName evidence="2">Transcriptional regulator</fullName>
    </submittedName>
</protein>
<dbReference type="SUPFAM" id="SSF47413">
    <property type="entry name" value="lambda repressor-like DNA-binding domains"/>
    <property type="match status" value="1"/>
</dbReference>
<dbReference type="KEGG" id="atl:Athai_12470"/>
<evidence type="ECO:0000313" key="3">
    <source>
        <dbReference type="Proteomes" id="UP000611640"/>
    </source>
</evidence>
<dbReference type="Proteomes" id="UP000611640">
    <property type="component" value="Chromosome"/>
</dbReference>
<name>A0A7R7DL49_9ACTN</name>
<dbReference type="SMART" id="SM00530">
    <property type="entry name" value="HTH_XRE"/>
    <property type="match status" value="1"/>
</dbReference>
<evidence type="ECO:0000259" key="1">
    <source>
        <dbReference type="PROSITE" id="PS50943"/>
    </source>
</evidence>
<gene>
    <name evidence="2" type="ORF">Athai_12470</name>
</gene>
<keyword evidence="3" id="KW-1185">Reference proteome</keyword>
<dbReference type="Gene3D" id="1.10.260.40">
    <property type="entry name" value="lambda repressor-like DNA-binding domains"/>
    <property type="match status" value="1"/>
</dbReference>
<accession>A0A7R7DL49</accession>
<dbReference type="RefSeq" id="WP_203960588.1">
    <property type="nucleotide sequence ID" value="NZ_AP023355.1"/>
</dbReference>
<evidence type="ECO:0000313" key="2">
    <source>
        <dbReference type="EMBL" id="BCJ33744.1"/>
    </source>
</evidence>
<dbReference type="CDD" id="cd00093">
    <property type="entry name" value="HTH_XRE"/>
    <property type="match status" value="1"/>
</dbReference>
<sequence>MADDGSGATVRRMWLASELKAWRIPTGDTAERVAAELGWSHSKLSRIEGARAGVSATDAAALCRHYNVPADRAAAIDRVAREARQRTWYQRDYADVVLDWFGQYVGLEGSAVELQTFEGLVIPGLLQTKAYAEAVTRASLVDATADEVSRKVSFRMDRQAILERDDGKPHVWAILAEGVIRQEVGGRKVMKEQLDHLERLATGPDVTLQILPYAAGAHAAMTGPFVLMTFPEPFPPVAYTDHLTSSAYLQEPPDVARYKLMFQHLIARALDTDRSLNLLREVRASM</sequence>
<dbReference type="InterPro" id="IPR010982">
    <property type="entry name" value="Lambda_DNA-bd_dom_sf"/>
</dbReference>
<organism evidence="2 3">
    <name type="scientific">Actinocatenispora thailandica</name>
    <dbReference type="NCBI Taxonomy" id="227318"/>
    <lineage>
        <taxon>Bacteria</taxon>
        <taxon>Bacillati</taxon>
        <taxon>Actinomycetota</taxon>
        <taxon>Actinomycetes</taxon>
        <taxon>Micromonosporales</taxon>
        <taxon>Micromonosporaceae</taxon>
        <taxon>Actinocatenispora</taxon>
    </lineage>
</organism>
<dbReference type="Pfam" id="PF13560">
    <property type="entry name" value="HTH_31"/>
    <property type="match status" value="1"/>
</dbReference>